<accession>A0AAV2SCF0</accession>
<feature type="domain" description="Superoxide dismutase copper/zinc binding" evidence="2">
    <location>
        <begin position="705"/>
        <end position="829"/>
    </location>
</feature>
<dbReference type="InterPro" id="IPR053257">
    <property type="entry name" value="Cu-only_SOD"/>
</dbReference>
<protein>
    <recommendedName>
        <fullName evidence="2">Superoxide dismutase copper/zinc binding domain-containing protein</fullName>
    </recommendedName>
</protein>
<evidence type="ECO:0000313" key="3">
    <source>
        <dbReference type="EMBL" id="CAL4177305.1"/>
    </source>
</evidence>
<dbReference type="Proteomes" id="UP001497623">
    <property type="component" value="Unassembled WGS sequence"/>
</dbReference>
<feature type="domain" description="Superoxide dismutase copper/zinc binding" evidence="2">
    <location>
        <begin position="378"/>
        <end position="501"/>
    </location>
</feature>
<feature type="non-terminal residue" evidence="3">
    <location>
        <position position="830"/>
    </location>
</feature>
<dbReference type="AlphaFoldDB" id="A0AAV2SCF0"/>
<evidence type="ECO:0000259" key="2">
    <source>
        <dbReference type="Pfam" id="PF00080"/>
    </source>
</evidence>
<evidence type="ECO:0000313" key="4">
    <source>
        <dbReference type="Proteomes" id="UP001497623"/>
    </source>
</evidence>
<dbReference type="PANTHER" id="PTHR20910">
    <property type="entry name" value="AGAP001623-PA"/>
    <property type="match status" value="1"/>
</dbReference>
<dbReference type="InterPro" id="IPR001424">
    <property type="entry name" value="SOD_Cu_Zn_dom"/>
</dbReference>
<organism evidence="3 4">
    <name type="scientific">Meganyctiphanes norvegica</name>
    <name type="common">Northern krill</name>
    <name type="synonym">Thysanopoda norvegica</name>
    <dbReference type="NCBI Taxonomy" id="48144"/>
    <lineage>
        <taxon>Eukaryota</taxon>
        <taxon>Metazoa</taxon>
        <taxon>Ecdysozoa</taxon>
        <taxon>Arthropoda</taxon>
        <taxon>Crustacea</taxon>
        <taxon>Multicrustacea</taxon>
        <taxon>Malacostraca</taxon>
        <taxon>Eumalacostraca</taxon>
        <taxon>Eucarida</taxon>
        <taxon>Euphausiacea</taxon>
        <taxon>Euphausiidae</taxon>
        <taxon>Meganyctiphanes</taxon>
    </lineage>
</organism>
<sequence length="830" mass="91523">GFADTGECVKYKKCTNKGGICKESCGDDETEIPKACGGEGCKCCAPTKCKISGKCRKREGYCVSDPNDCIGILGKGCRRNGCQCCVCPTSQTQVLLYSRLSWGQMRGNVTFSWTGPNNNVMVKVNIEAAGYELEAEPEEVDWAIYDLPVRYDTNKRCDIIDLGTKKENLSGMFGKLTMPTDGSIVFHTTDLSLIGKDSIWGHSLRLSGKMVACSNIEGVSGERTYEARFFSPVGGSIWIRTWNWNLWLTGGVAETTGVQSTILTDLYNTADDNPVSSDHNWALHITDDQESHKGCNFLGVVYLNLTHDHGRLRIGSKRSPLSKNFYSDVTLTMPDISGNKQLYIVVKHQLDEDSTYACSKVREINPKTARAVFSSDGVSGSIFIKQTSLFSPSDLTLDLNGLRSNAGGFHVHVLPAGPKIKPWDNPCLATAGHYKPYNIDSSTSPPPGQGSHDEYELGDLSGKHGSLQSFDEIQTTLTDYNLPLFGPRSVTGRSIVIHQEMGDRWVCANLHSDLPMIRSAVTFRYPVVGEIIFEQPENDPLSETMVYIPSLVYSDGSHDDTGEHRWHVHEDIPGNDIYNGNMRCVSAGKHYNPYIVSLNQKVYGDCNSENSARCEVGDLVTRMGKLNVAGTISNGATTARFFTDTNLPLTGPHSIQGHSIVIHDDFAPIHQGDRLACSRIFRKFRHTGMVNKWTATPDSSLNNEVQGKIEFIQESMFDVTKVNVDIQGLQSIAKGWHVHMVPVEHDLEFPCAASTVYGHYNPLNVSSANSPPPDIGTDDLYEIGDLAGKYGTFENKELVRDFYNDTNLPLFGQTSIIGRSIVIHKEENNA</sequence>
<reference evidence="3 4" key="1">
    <citation type="submission" date="2024-05" db="EMBL/GenBank/DDBJ databases">
        <authorList>
            <person name="Wallberg A."/>
        </authorList>
    </citation>
    <scope>NUCLEOTIDE SEQUENCE [LARGE SCALE GENOMIC DNA]</scope>
</reference>
<dbReference type="Pfam" id="PF00080">
    <property type="entry name" value="Sod_Cu"/>
    <property type="match status" value="3"/>
</dbReference>
<dbReference type="GO" id="GO:0046872">
    <property type="term" value="F:metal ion binding"/>
    <property type="evidence" value="ECO:0007669"/>
    <property type="project" value="InterPro"/>
</dbReference>
<feature type="domain" description="Superoxide dismutase copper/zinc binding" evidence="2">
    <location>
        <begin position="560"/>
        <end position="680"/>
    </location>
</feature>
<evidence type="ECO:0000256" key="1">
    <source>
        <dbReference type="SAM" id="MobiDB-lite"/>
    </source>
</evidence>
<dbReference type="InterPro" id="IPR036423">
    <property type="entry name" value="SOD-like_Cu/Zn_dom_sf"/>
</dbReference>
<dbReference type="PANTHER" id="PTHR20910:SF1">
    <property type="entry name" value="SUPEROXIDE DISMUTASE COPPER_ZINC BINDING DOMAIN-CONTAINING PROTEIN"/>
    <property type="match status" value="1"/>
</dbReference>
<dbReference type="Gene3D" id="2.60.40.200">
    <property type="entry name" value="Superoxide dismutase, copper/zinc binding domain"/>
    <property type="match status" value="3"/>
</dbReference>
<dbReference type="EMBL" id="CAXKWB010055576">
    <property type="protein sequence ID" value="CAL4177305.1"/>
    <property type="molecule type" value="Genomic_DNA"/>
</dbReference>
<comment type="caution">
    <text evidence="3">The sequence shown here is derived from an EMBL/GenBank/DDBJ whole genome shotgun (WGS) entry which is preliminary data.</text>
</comment>
<proteinExistence type="predicted"/>
<gene>
    <name evidence="3" type="ORF">MNOR_LOCUS34891</name>
</gene>
<name>A0AAV2SCF0_MEGNR</name>
<dbReference type="GO" id="GO:0006801">
    <property type="term" value="P:superoxide metabolic process"/>
    <property type="evidence" value="ECO:0007669"/>
    <property type="project" value="InterPro"/>
</dbReference>
<dbReference type="SUPFAM" id="SSF49329">
    <property type="entry name" value="Cu,Zn superoxide dismutase-like"/>
    <property type="match status" value="3"/>
</dbReference>
<feature type="non-terminal residue" evidence="3">
    <location>
        <position position="1"/>
    </location>
</feature>
<feature type="region of interest" description="Disordered" evidence="1">
    <location>
        <begin position="438"/>
        <end position="458"/>
    </location>
</feature>
<keyword evidence="4" id="KW-1185">Reference proteome</keyword>